<dbReference type="EMBL" id="NHYE01000156">
    <property type="protein sequence ID" value="PPR07233.1"/>
    <property type="molecule type" value="Genomic_DNA"/>
</dbReference>
<proteinExistence type="predicted"/>
<evidence type="ECO:0000313" key="1">
    <source>
        <dbReference type="EMBL" id="PPR07233.1"/>
    </source>
</evidence>
<comment type="caution">
    <text evidence="1">The sequence shown here is derived from an EMBL/GenBank/DDBJ whole genome shotgun (WGS) entry which is preliminary data.</text>
</comment>
<organism evidence="1 2">
    <name type="scientific">Gymnopilus dilepis</name>
    <dbReference type="NCBI Taxonomy" id="231916"/>
    <lineage>
        <taxon>Eukaryota</taxon>
        <taxon>Fungi</taxon>
        <taxon>Dikarya</taxon>
        <taxon>Basidiomycota</taxon>
        <taxon>Agaricomycotina</taxon>
        <taxon>Agaricomycetes</taxon>
        <taxon>Agaricomycetidae</taxon>
        <taxon>Agaricales</taxon>
        <taxon>Agaricineae</taxon>
        <taxon>Hymenogastraceae</taxon>
        <taxon>Gymnopilus</taxon>
    </lineage>
</organism>
<name>A0A409YW97_9AGAR</name>
<sequence length="75" mass="8206">MTAPRDTGNVIYRPYCAEVFLRVAEGVGVPVVARLLAIFVQQRTCENAWFVTLSPVSQAYVTLLVSSVKEASKTS</sequence>
<dbReference type="Proteomes" id="UP000284706">
    <property type="component" value="Unassembled WGS sequence"/>
</dbReference>
<reference evidence="1 2" key="1">
    <citation type="journal article" date="2018" name="Evol. Lett.">
        <title>Horizontal gene cluster transfer increased hallucinogenic mushroom diversity.</title>
        <authorList>
            <person name="Reynolds H.T."/>
            <person name="Vijayakumar V."/>
            <person name="Gluck-Thaler E."/>
            <person name="Korotkin H.B."/>
            <person name="Matheny P.B."/>
            <person name="Slot J.C."/>
        </authorList>
    </citation>
    <scope>NUCLEOTIDE SEQUENCE [LARGE SCALE GENOMIC DNA]</scope>
    <source>
        <strain evidence="1 2">SRW20</strain>
    </source>
</reference>
<dbReference type="AlphaFoldDB" id="A0A409YW97"/>
<gene>
    <name evidence="1" type="ORF">CVT26_012301</name>
</gene>
<protein>
    <submittedName>
        <fullName evidence="1">Uncharacterized protein</fullName>
    </submittedName>
</protein>
<keyword evidence="2" id="KW-1185">Reference proteome</keyword>
<accession>A0A409YW97</accession>
<dbReference type="InParanoid" id="A0A409YW97"/>
<evidence type="ECO:0000313" key="2">
    <source>
        <dbReference type="Proteomes" id="UP000284706"/>
    </source>
</evidence>